<dbReference type="InParanoid" id="A0A6J2YHD9"/>
<feature type="compositionally biased region" description="Acidic residues" evidence="6">
    <location>
        <begin position="166"/>
        <end position="179"/>
    </location>
</feature>
<dbReference type="KEGG" id="soy:115887512"/>
<keyword evidence="5" id="KW-0396">Initiation factor</keyword>
<gene>
    <name evidence="9" type="primary">LOC115887512</name>
</gene>
<keyword evidence="5" id="KW-0648">Protein biosynthesis</keyword>
<accession>A0A6J2YHD9</accession>
<dbReference type="PANTHER" id="PTHR21641">
    <property type="entry name" value="TRANSLATION INITIATION FACTOR-RELATED"/>
    <property type="match status" value="1"/>
</dbReference>
<evidence type="ECO:0000259" key="7">
    <source>
        <dbReference type="PROSITE" id="PS50832"/>
    </source>
</evidence>
<feature type="domain" description="S1-like" evidence="7">
    <location>
        <begin position="31"/>
        <end position="90"/>
    </location>
</feature>
<evidence type="ECO:0000313" key="9">
    <source>
        <dbReference type="RefSeq" id="XP_030762837.1"/>
    </source>
</evidence>
<reference evidence="9" key="1">
    <citation type="submission" date="2025-08" db="UniProtKB">
        <authorList>
            <consortium name="RefSeq"/>
        </authorList>
    </citation>
    <scope>IDENTIFICATION</scope>
    <source>
        <tissue evidence="9">Gonads</tissue>
    </source>
</reference>
<dbReference type="InterPro" id="IPR001253">
    <property type="entry name" value="TIF_eIF-1A"/>
</dbReference>
<evidence type="ECO:0000256" key="4">
    <source>
        <dbReference type="ARBA" id="ARBA00031998"/>
    </source>
</evidence>
<evidence type="ECO:0000256" key="5">
    <source>
        <dbReference type="PROSITE-ProRule" id="PRU00181"/>
    </source>
</evidence>
<evidence type="ECO:0000256" key="1">
    <source>
        <dbReference type="ARBA" id="ARBA00007340"/>
    </source>
</evidence>
<dbReference type="InterPro" id="IPR012340">
    <property type="entry name" value="NA-bd_OB-fold"/>
</dbReference>
<sequence>MSRAVRRKHVLLEVFQDGFSTPTEDQRIVKVLSSPGNNLHEVEDSDGSKFLVSMPPKFRRTMWVIRGGYILIEPIKEGKKVKGEIVRILTKEQIEHFKKENVWPNEFKANKNEEENTDDILVNRNRPVIDSDTSSSSDSEDSSSEEDSEPEFVNRNRPVIQSDSSSSDDSDELFSEEDI</sequence>
<proteinExistence type="inferred from homology"/>
<dbReference type="InterPro" id="IPR039294">
    <property type="entry name" value="EIF1AD"/>
</dbReference>
<dbReference type="PANTHER" id="PTHR21641:SF0">
    <property type="entry name" value="RNA-BINDING PROTEIN EIF1AD-RELATED"/>
    <property type="match status" value="1"/>
</dbReference>
<dbReference type="Pfam" id="PF01176">
    <property type="entry name" value="eIF-1a"/>
    <property type="match status" value="1"/>
</dbReference>
<protein>
    <recommendedName>
        <fullName evidence="2">Probable RNA-binding protein EIF1AD</fullName>
    </recommendedName>
    <alternativeName>
        <fullName evidence="4">Eukaryotic translation initiation factor 1A domain-containing protein</fullName>
    </alternativeName>
</protein>
<dbReference type="GO" id="GO:0005634">
    <property type="term" value="C:nucleus"/>
    <property type="evidence" value="ECO:0007669"/>
    <property type="project" value="TreeGrafter"/>
</dbReference>
<evidence type="ECO:0000256" key="3">
    <source>
        <dbReference type="ARBA" id="ARBA00022884"/>
    </source>
</evidence>
<organism evidence="8 9">
    <name type="scientific">Sitophilus oryzae</name>
    <name type="common">Rice weevil</name>
    <name type="synonym">Curculio oryzae</name>
    <dbReference type="NCBI Taxonomy" id="7048"/>
    <lineage>
        <taxon>Eukaryota</taxon>
        <taxon>Metazoa</taxon>
        <taxon>Ecdysozoa</taxon>
        <taxon>Arthropoda</taxon>
        <taxon>Hexapoda</taxon>
        <taxon>Insecta</taxon>
        <taxon>Pterygota</taxon>
        <taxon>Neoptera</taxon>
        <taxon>Endopterygota</taxon>
        <taxon>Coleoptera</taxon>
        <taxon>Polyphaga</taxon>
        <taxon>Cucujiformia</taxon>
        <taxon>Curculionidae</taxon>
        <taxon>Dryophthorinae</taxon>
        <taxon>Sitophilus</taxon>
    </lineage>
</organism>
<dbReference type="SUPFAM" id="SSF50249">
    <property type="entry name" value="Nucleic acid-binding proteins"/>
    <property type="match status" value="1"/>
</dbReference>
<dbReference type="InterPro" id="IPR006196">
    <property type="entry name" value="RNA-binding_domain_S1_IF1"/>
</dbReference>
<dbReference type="GO" id="GO:0003723">
    <property type="term" value="F:RNA binding"/>
    <property type="evidence" value="ECO:0007669"/>
    <property type="project" value="UniProtKB-KW"/>
</dbReference>
<dbReference type="SMART" id="SM00652">
    <property type="entry name" value="eIF1a"/>
    <property type="match status" value="1"/>
</dbReference>
<dbReference type="Gene3D" id="2.40.50.140">
    <property type="entry name" value="Nucleic acid-binding proteins"/>
    <property type="match status" value="1"/>
</dbReference>
<feature type="region of interest" description="Disordered" evidence="6">
    <location>
        <begin position="108"/>
        <end position="179"/>
    </location>
</feature>
<dbReference type="FunCoup" id="A0A6J2YHD9">
    <property type="interactions" value="1989"/>
</dbReference>
<dbReference type="OrthoDB" id="1738325at2759"/>
<evidence type="ECO:0000313" key="8">
    <source>
        <dbReference type="Proteomes" id="UP000504635"/>
    </source>
</evidence>
<keyword evidence="3" id="KW-0694">RNA-binding</keyword>
<evidence type="ECO:0000256" key="2">
    <source>
        <dbReference type="ARBA" id="ARBA00020989"/>
    </source>
</evidence>
<evidence type="ECO:0000256" key="6">
    <source>
        <dbReference type="SAM" id="MobiDB-lite"/>
    </source>
</evidence>
<comment type="similarity">
    <text evidence="1">Belongs to the EIF1AD family.</text>
</comment>
<dbReference type="RefSeq" id="XP_030762837.1">
    <property type="nucleotide sequence ID" value="XM_030906977.1"/>
</dbReference>
<feature type="compositionally biased region" description="Acidic residues" evidence="6">
    <location>
        <begin position="138"/>
        <end position="150"/>
    </location>
</feature>
<keyword evidence="8" id="KW-1185">Reference proteome</keyword>
<dbReference type="Proteomes" id="UP000504635">
    <property type="component" value="Unplaced"/>
</dbReference>
<dbReference type="PROSITE" id="PS50832">
    <property type="entry name" value="S1_IF1_TYPE"/>
    <property type="match status" value="1"/>
</dbReference>
<name>A0A6J2YHD9_SITOR</name>
<dbReference type="GO" id="GO:0003743">
    <property type="term" value="F:translation initiation factor activity"/>
    <property type="evidence" value="ECO:0007669"/>
    <property type="project" value="UniProtKB-UniRule"/>
</dbReference>
<dbReference type="GeneID" id="115887512"/>
<dbReference type="AlphaFoldDB" id="A0A6J2YHD9"/>